<dbReference type="Pfam" id="PF01596">
    <property type="entry name" value="Methyltransf_3"/>
    <property type="match status" value="1"/>
</dbReference>
<keyword evidence="1 4" id="KW-0489">Methyltransferase</keyword>
<dbReference type="RefSeq" id="WP_217963153.1">
    <property type="nucleotide sequence ID" value="NZ_JAHTBN010000002.1"/>
</dbReference>
<organism evidence="4 5">
    <name type="scientific">Candidimonas humi</name>
    <dbReference type="NCBI Taxonomy" id="683355"/>
    <lineage>
        <taxon>Bacteria</taxon>
        <taxon>Pseudomonadati</taxon>
        <taxon>Pseudomonadota</taxon>
        <taxon>Betaproteobacteria</taxon>
        <taxon>Burkholderiales</taxon>
        <taxon>Alcaligenaceae</taxon>
        <taxon>Candidimonas</taxon>
    </lineage>
</organism>
<accession>A0ABV8P055</accession>
<evidence type="ECO:0000313" key="5">
    <source>
        <dbReference type="Proteomes" id="UP001595848"/>
    </source>
</evidence>
<reference evidence="5" key="1">
    <citation type="journal article" date="2019" name="Int. J. Syst. Evol. Microbiol.">
        <title>The Global Catalogue of Microorganisms (GCM) 10K type strain sequencing project: providing services to taxonomists for standard genome sequencing and annotation.</title>
        <authorList>
            <consortium name="The Broad Institute Genomics Platform"/>
            <consortium name="The Broad Institute Genome Sequencing Center for Infectious Disease"/>
            <person name="Wu L."/>
            <person name="Ma J."/>
        </authorList>
    </citation>
    <scope>NUCLEOTIDE SEQUENCE [LARGE SCALE GENOMIC DNA]</scope>
    <source>
        <strain evidence="5">LMG 24813</strain>
    </source>
</reference>
<dbReference type="PROSITE" id="PS51682">
    <property type="entry name" value="SAM_OMT_I"/>
    <property type="match status" value="1"/>
</dbReference>
<dbReference type="EC" id="2.1.1.-" evidence="4"/>
<dbReference type="Proteomes" id="UP001595848">
    <property type="component" value="Unassembled WGS sequence"/>
</dbReference>
<evidence type="ECO:0000256" key="1">
    <source>
        <dbReference type="ARBA" id="ARBA00022603"/>
    </source>
</evidence>
<evidence type="ECO:0000256" key="2">
    <source>
        <dbReference type="ARBA" id="ARBA00022679"/>
    </source>
</evidence>
<dbReference type="InterPro" id="IPR050362">
    <property type="entry name" value="Cation-dep_OMT"/>
</dbReference>
<gene>
    <name evidence="4" type="ORF">ACFOY1_11060</name>
</gene>
<dbReference type="GO" id="GO:0008168">
    <property type="term" value="F:methyltransferase activity"/>
    <property type="evidence" value="ECO:0007669"/>
    <property type="project" value="UniProtKB-KW"/>
</dbReference>
<keyword evidence="3" id="KW-0949">S-adenosyl-L-methionine</keyword>
<dbReference type="EMBL" id="JBHSBV010000003">
    <property type="protein sequence ID" value="MFC4201493.1"/>
    <property type="molecule type" value="Genomic_DNA"/>
</dbReference>
<dbReference type="PANTHER" id="PTHR10509:SF14">
    <property type="entry name" value="CAFFEOYL-COA O-METHYLTRANSFERASE 3-RELATED"/>
    <property type="match status" value="1"/>
</dbReference>
<protein>
    <submittedName>
        <fullName evidence="4">O-methyltransferase</fullName>
        <ecNumber evidence="4">2.1.1.-</ecNumber>
    </submittedName>
</protein>
<dbReference type="CDD" id="cd02440">
    <property type="entry name" value="AdoMet_MTases"/>
    <property type="match status" value="1"/>
</dbReference>
<comment type="caution">
    <text evidence="4">The sequence shown here is derived from an EMBL/GenBank/DDBJ whole genome shotgun (WGS) entry which is preliminary data.</text>
</comment>
<dbReference type="InterPro" id="IPR002935">
    <property type="entry name" value="SAM_O-MeTrfase"/>
</dbReference>
<evidence type="ECO:0000313" key="4">
    <source>
        <dbReference type="EMBL" id="MFC4201493.1"/>
    </source>
</evidence>
<dbReference type="PANTHER" id="PTHR10509">
    <property type="entry name" value="O-METHYLTRANSFERASE-RELATED"/>
    <property type="match status" value="1"/>
</dbReference>
<evidence type="ECO:0000256" key="3">
    <source>
        <dbReference type="ARBA" id="ARBA00022691"/>
    </source>
</evidence>
<keyword evidence="5" id="KW-1185">Reference proteome</keyword>
<proteinExistence type="predicted"/>
<keyword evidence="2 4" id="KW-0808">Transferase</keyword>
<sequence length="222" mass="24270">MDQEKWTAVDAYFTDTLLDPDPVLDEVLARCERAGLPPINVAPNQGKLLYLLACMKGARRILEIGTLGGYSTIWLARALPEGGMVVSLERDERYAALAEKNVELAGQSGRVEIRCGLAVETLERMIGDDEAPFDLVFIDADKENNPRYLELSLALSRPGTVIIGDNVVRRGQVADAATTDRDVQGVQRFCEMMADHSRLTATAIQTVGSKGWDGFSLALVTQ</sequence>
<dbReference type="GO" id="GO:0032259">
    <property type="term" value="P:methylation"/>
    <property type="evidence" value="ECO:0007669"/>
    <property type="project" value="UniProtKB-KW"/>
</dbReference>
<name>A0ABV8P055_9BURK</name>